<evidence type="ECO:0000313" key="3">
    <source>
        <dbReference type="EMBL" id="KAJ2849400.1"/>
    </source>
</evidence>
<comment type="caution">
    <text evidence="3">The sequence shown here is derived from an EMBL/GenBank/DDBJ whole genome shotgun (WGS) entry which is preliminary data.</text>
</comment>
<dbReference type="AlphaFoldDB" id="A0A9W8LZ92"/>
<dbReference type="InterPro" id="IPR050213">
    <property type="entry name" value="GST_superfamily"/>
</dbReference>
<dbReference type="InterPro" id="IPR004046">
    <property type="entry name" value="GST_C"/>
</dbReference>
<dbReference type="Pfam" id="PF02798">
    <property type="entry name" value="GST_N"/>
    <property type="match status" value="1"/>
</dbReference>
<dbReference type="InterPro" id="IPR036249">
    <property type="entry name" value="Thioredoxin-like_sf"/>
</dbReference>
<dbReference type="SFLD" id="SFLDS00019">
    <property type="entry name" value="Glutathione_Transferase_(cytos"/>
    <property type="match status" value="1"/>
</dbReference>
<reference evidence="3" key="1">
    <citation type="submission" date="2022-07" db="EMBL/GenBank/DDBJ databases">
        <title>Phylogenomic reconstructions and comparative analyses of Kickxellomycotina fungi.</title>
        <authorList>
            <person name="Reynolds N.K."/>
            <person name="Stajich J.E."/>
            <person name="Barry K."/>
            <person name="Grigoriev I.V."/>
            <person name="Crous P."/>
            <person name="Smith M.E."/>
        </authorList>
    </citation>
    <scope>NUCLEOTIDE SEQUENCE</scope>
    <source>
        <strain evidence="3">NRRL 1566</strain>
    </source>
</reference>
<dbReference type="SUPFAM" id="SSF47616">
    <property type="entry name" value="GST C-terminal domain-like"/>
    <property type="match status" value="1"/>
</dbReference>
<sequence>MSSSYVLRYFPLRARAEPIRFLLLASGESFSEETPNWPADKDQQPLGQLPVLIEKDADGSEFVLTESQAIEKYLAEKLNLLVKTGLKDTARENQLRAQLNDVINLLFNYIYGSESAREETHEQFKKQAELLVKYHEKVLAENGSNGHYFGNKTTYVDICLYTFLAVIRQPNDASIPNCTDFFTESKAPGINKVFQAVQNDPIAAAYIAKYE</sequence>
<dbReference type="PROSITE" id="PS50405">
    <property type="entry name" value="GST_CTER"/>
    <property type="match status" value="1"/>
</dbReference>
<dbReference type="PANTHER" id="PTHR11571">
    <property type="entry name" value="GLUTATHIONE S-TRANSFERASE"/>
    <property type="match status" value="1"/>
</dbReference>
<gene>
    <name evidence="3" type="ORF">IWW36_002646</name>
</gene>
<organism evidence="3 4">
    <name type="scientific">Coemansia brasiliensis</name>
    <dbReference type="NCBI Taxonomy" id="2650707"/>
    <lineage>
        <taxon>Eukaryota</taxon>
        <taxon>Fungi</taxon>
        <taxon>Fungi incertae sedis</taxon>
        <taxon>Zoopagomycota</taxon>
        <taxon>Kickxellomycotina</taxon>
        <taxon>Kickxellomycetes</taxon>
        <taxon>Kickxellales</taxon>
        <taxon>Kickxellaceae</taxon>
        <taxon>Coemansia</taxon>
    </lineage>
</organism>
<feature type="domain" description="GST C-terminal" evidence="2">
    <location>
        <begin position="85"/>
        <end position="211"/>
    </location>
</feature>
<dbReference type="InterPro" id="IPR004045">
    <property type="entry name" value="Glutathione_S-Trfase_N"/>
</dbReference>
<dbReference type="InterPro" id="IPR036282">
    <property type="entry name" value="Glutathione-S-Trfase_C_sf"/>
</dbReference>
<dbReference type="GO" id="GO:0006749">
    <property type="term" value="P:glutathione metabolic process"/>
    <property type="evidence" value="ECO:0007669"/>
    <property type="project" value="TreeGrafter"/>
</dbReference>
<dbReference type="Proteomes" id="UP001139887">
    <property type="component" value="Unassembled WGS sequence"/>
</dbReference>
<dbReference type="CDD" id="cd03039">
    <property type="entry name" value="GST_N_Sigma_like"/>
    <property type="match status" value="1"/>
</dbReference>
<evidence type="ECO:0008006" key="5">
    <source>
        <dbReference type="Google" id="ProtNLM"/>
    </source>
</evidence>
<accession>A0A9W8LZ92</accession>
<evidence type="ECO:0000259" key="2">
    <source>
        <dbReference type="PROSITE" id="PS50405"/>
    </source>
</evidence>
<name>A0A9W8LZ92_9FUNG</name>
<dbReference type="Gene3D" id="3.40.30.10">
    <property type="entry name" value="Glutaredoxin"/>
    <property type="match status" value="1"/>
</dbReference>
<keyword evidence="4" id="KW-1185">Reference proteome</keyword>
<dbReference type="Pfam" id="PF14497">
    <property type="entry name" value="GST_C_3"/>
    <property type="match status" value="1"/>
</dbReference>
<protein>
    <recommendedName>
        <fullName evidence="5">Glutathione S-transferase</fullName>
    </recommendedName>
</protein>
<proteinExistence type="predicted"/>
<dbReference type="SUPFAM" id="SSF52833">
    <property type="entry name" value="Thioredoxin-like"/>
    <property type="match status" value="1"/>
</dbReference>
<feature type="domain" description="GST N-terminal" evidence="1">
    <location>
        <begin position="3"/>
        <end position="82"/>
    </location>
</feature>
<dbReference type="InterPro" id="IPR040079">
    <property type="entry name" value="Glutathione_S-Trfase"/>
</dbReference>
<evidence type="ECO:0000259" key="1">
    <source>
        <dbReference type="PROSITE" id="PS50404"/>
    </source>
</evidence>
<dbReference type="OrthoDB" id="414243at2759"/>
<dbReference type="EMBL" id="JANBUW010000080">
    <property type="protein sequence ID" value="KAJ2849400.1"/>
    <property type="molecule type" value="Genomic_DNA"/>
</dbReference>
<dbReference type="GO" id="GO:0004364">
    <property type="term" value="F:glutathione transferase activity"/>
    <property type="evidence" value="ECO:0007669"/>
    <property type="project" value="TreeGrafter"/>
</dbReference>
<dbReference type="PROSITE" id="PS50404">
    <property type="entry name" value="GST_NTER"/>
    <property type="match status" value="1"/>
</dbReference>
<evidence type="ECO:0000313" key="4">
    <source>
        <dbReference type="Proteomes" id="UP001139887"/>
    </source>
</evidence>
<dbReference type="Gene3D" id="1.20.1050.10">
    <property type="match status" value="1"/>
</dbReference>
<dbReference type="InterPro" id="IPR010987">
    <property type="entry name" value="Glutathione-S-Trfase_C-like"/>
</dbReference>